<proteinExistence type="predicted"/>
<reference evidence="1" key="1">
    <citation type="submission" date="2020-11" db="EMBL/GenBank/DDBJ databases">
        <authorList>
            <person name="Tran Van P."/>
        </authorList>
    </citation>
    <scope>NUCLEOTIDE SEQUENCE</scope>
</reference>
<dbReference type="SUPFAM" id="SSF52058">
    <property type="entry name" value="L domain-like"/>
    <property type="match status" value="1"/>
</dbReference>
<dbReference type="InterPro" id="IPR032675">
    <property type="entry name" value="LRR_dom_sf"/>
</dbReference>
<name>A0A7R9EWQ7_9NEOP</name>
<dbReference type="AlphaFoldDB" id="A0A7R9EWQ7"/>
<organism evidence="1">
    <name type="scientific">Timema bartmani</name>
    <dbReference type="NCBI Taxonomy" id="61472"/>
    <lineage>
        <taxon>Eukaryota</taxon>
        <taxon>Metazoa</taxon>
        <taxon>Ecdysozoa</taxon>
        <taxon>Arthropoda</taxon>
        <taxon>Hexapoda</taxon>
        <taxon>Insecta</taxon>
        <taxon>Pterygota</taxon>
        <taxon>Neoptera</taxon>
        <taxon>Polyneoptera</taxon>
        <taxon>Phasmatodea</taxon>
        <taxon>Timematodea</taxon>
        <taxon>Timematoidea</taxon>
        <taxon>Timematidae</taxon>
        <taxon>Timema</taxon>
    </lineage>
</organism>
<accession>A0A7R9EWQ7</accession>
<dbReference type="EMBL" id="OD565862">
    <property type="protein sequence ID" value="CAD7442805.1"/>
    <property type="molecule type" value="Genomic_DNA"/>
</dbReference>
<evidence type="ECO:0000313" key="1">
    <source>
        <dbReference type="EMBL" id="CAD7442805.1"/>
    </source>
</evidence>
<dbReference type="Gene3D" id="3.80.10.10">
    <property type="entry name" value="Ribonuclease Inhibitor"/>
    <property type="match status" value="1"/>
</dbReference>
<sequence length="99" mass="10461">MTLGKVRSLDGSLTGYDKGAGFNSLNLTQLDVSENSIETLDLTALGKLESVQCSKNKLSELSLNGKSLVSLIAGNNSEYLFPVPPHKKGPANVGRLDAL</sequence>
<gene>
    <name evidence="1" type="ORF">TBIB3V08_LOCUS5228</name>
</gene>
<protein>
    <submittedName>
        <fullName evidence="1">Uncharacterized protein</fullName>
    </submittedName>
</protein>